<evidence type="ECO:0000313" key="7">
    <source>
        <dbReference type="EMBL" id="SFI83918.1"/>
    </source>
</evidence>
<feature type="domain" description="Squalene cyclase C-terminal" evidence="5">
    <location>
        <begin position="300"/>
        <end position="614"/>
    </location>
</feature>
<dbReference type="InterPro" id="IPR032696">
    <property type="entry name" value="SQ_cyclase_C"/>
</dbReference>
<dbReference type="PANTHER" id="PTHR11764:SF20">
    <property type="entry name" value="LANOSTEROL SYNTHASE"/>
    <property type="match status" value="1"/>
</dbReference>
<keyword evidence="4" id="KW-0413">Isomerase</keyword>
<dbReference type="Pfam" id="PF13243">
    <property type="entry name" value="SQHop_cyclase_C"/>
    <property type="match status" value="1"/>
</dbReference>
<comment type="similarity">
    <text evidence="2">Belongs to the terpene cyclase/mutase family.</text>
</comment>
<dbReference type="GO" id="GO:0016104">
    <property type="term" value="P:triterpenoid biosynthetic process"/>
    <property type="evidence" value="ECO:0007669"/>
    <property type="project" value="InterPro"/>
</dbReference>
<reference evidence="7 8" key="1">
    <citation type="submission" date="2016-10" db="EMBL/GenBank/DDBJ databases">
        <authorList>
            <person name="de Groot N.N."/>
        </authorList>
    </citation>
    <scope>NUCLEOTIDE SEQUENCE [LARGE SCALE GENOMIC DNA]</scope>
    <source>
        <strain evidence="7 8">DSM 44778</strain>
    </source>
</reference>
<dbReference type="UniPathway" id="UPA00337"/>
<dbReference type="EMBL" id="FORR01000002">
    <property type="protein sequence ID" value="SFI83918.1"/>
    <property type="molecule type" value="Genomic_DNA"/>
</dbReference>
<dbReference type="SUPFAM" id="SSF48239">
    <property type="entry name" value="Terpenoid cyclases/Protein prenyltransferases"/>
    <property type="match status" value="2"/>
</dbReference>
<dbReference type="AlphaFoldDB" id="A0A1I3LGK3"/>
<comment type="pathway">
    <text evidence="1">Secondary metabolite biosynthesis; hopanoid biosynthesis.</text>
</comment>
<evidence type="ECO:0000256" key="4">
    <source>
        <dbReference type="ARBA" id="ARBA00023235"/>
    </source>
</evidence>
<gene>
    <name evidence="7" type="ORF">SAMN05421852_102187</name>
</gene>
<protein>
    <submittedName>
        <fullName evidence="7">Sporulenol synthase</fullName>
    </submittedName>
</protein>
<name>A0A1I3LGK3_9BACL</name>
<evidence type="ECO:0000259" key="5">
    <source>
        <dbReference type="Pfam" id="PF13243"/>
    </source>
</evidence>
<dbReference type="STRING" id="46223.SAMN05421852_102187"/>
<dbReference type="RefSeq" id="WP_093227991.1">
    <property type="nucleotide sequence ID" value="NZ_FORR01000002.1"/>
</dbReference>
<feature type="domain" description="Squalene cyclase N-terminal" evidence="6">
    <location>
        <begin position="13"/>
        <end position="286"/>
    </location>
</feature>
<sequence length="620" mass="70589">MMDHIQKAMNCLMDELLQKQSSNGSWIFCFEGGTLTDSLMILLMEWLKWENRPLRNLLLERILCKQTVEGPWKLYEDEDGNVSETLFSCLALLYSGAKKPSDPEMKKAREFVLSQGGMTQSGSLSKVILSLFGHLSWTKQPTIPIEFLLLPPRSPVHFFDFVGYTRVHLAPILILANRQFSVDLPRKELVSEWLGSCGTDLIHNKSRFWRRALKWTASLHFPFARESLSERAFCYARQFMLDRIEPDGTLYSYLTSTFLMVFALASLGLSDHSVIKQAMKGLECLAYPVSEGIHLQETTSTIWDTSLILHALQEAGVSSRHPAICRGLHYLLKHQHKNLGDWVLQNPGVLPGGWGFSHSNTINPDVDDTSACLRAIAPTVRKGKHSVEWLKGVNWLVSMQNRDGGWPAFEKNTNKIWLYLLPYSDAKTVVGDPSTADMTGRTLEFFGSQLGWTIHDPVVIRGIYWLLRNQQTDGSWFGRWGISYIYGTWAALTGMAAVQFPNYHPAVQKAIKWLYSIQNPDGGWGESCRSQVECHYIPLQASTLSQTAWALDALIACHDQPTPQMRKGMMCLLRLLEKESWVHAYPTGAGLAGQFYIHYHSYNYIWPLLTLAHYWKKYKE</sequence>
<dbReference type="PANTHER" id="PTHR11764">
    <property type="entry name" value="TERPENE CYCLASE/MUTASE FAMILY MEMBER"/>
    <property type="match status" value="1"/>
</dbReference>
<evidence type="ECO:0000256" key="3">
    <source>
        <dbReference type="ARBA" id="ARBA00022737"/>
    </source>
</evidence>
<dbReference type="NCBIfam" id="TIGR01787">
    <property type="entry name" value="squalene_cyclas"/>
    <property type="match status" value="1"/>
</dbReference>
<dbReference type="GO" id="GO:0016866">
    <property type="term" value="F:intramolecular transferase activity"/>
    <property type="evidence" value="ECO:0007669"/>
    <property type="project" value="InterPro"/>
</dbReference>
<proteinExistence type="inferred from homology"/>
<keyword evidence="3" id="KW-0677">Repeat</keyword>
<dbReference type="InterPro" id="IPR006400">
    <property type="entry name" value="Hopene-cyclase"/>
</dbReference>
<dbReference type="InterPro" id="IPR008930">
    <property type="entry name" value="Terpenoid_cyclase/PrenylTrfase"/>
</dbReference>
<dbReference type="Proteomes" id="UP000199545">
    <property type="component" value="Unassembled WGS sequence"/>
</dbReference>
<evidence type="ECO:0000313" key="8">
    <source>
        <dbReference type="Proteomes" id="UP000199545"/>
    </source>
</evidence>
<evidence type="ECO:0000256" key="2">
    <source>
        <dbReference type="ARBA" id="ARBA00009755"/>
    </source>
</evidence>
<keyword evidence="8" id="KW-1185">Reference proteome</keyword>
<dbReference type="Gene3D" id="1.50.10.20">
    <property type="match status" value="2"/>
</dbReference>
<dbReference type="NCBIfam" id="TIGR01507">
    <property type="entry name" value="hopene_cyclase"/>
    <property type="match status" value="1"/>
</dbReference>
<dbReference type="GO" id="GO:0005811">
    <property type="term" value="C:lipid droplet"/>
    <property type="evidence" value="ECO:0007669"/>
    <property type="project" value="InterPro"/>
</dbReference>
<evidence type="ECO:0000259" key="6">
    <source>
        <dbReference type="Pfam" id="PF13249"/>
    </source>
</evidence>
<dbReference type="InterPro" id="IPR002365">
    <property type="entry name" value="Terpene_synthase_CS"/>
</dbReference>
<dbReference type="InterPro" id="IPR018333">
    <property type="entry name" value="Squalene_cyclase"/>
</dbReference>
<accession>A0A1I3LGK3</accession>
<dbReference type="Pfam" id="PF13249">
    <property type="entry name" value="SQHop_cyclase_N"/>
    <property type="match status" value="1"/>
</dbReference>
<dbReference type="PROSITE" id="PS01074">
    <property type="entry name" value="TERPENE_SYNTHASES"/>
    <property type="match status" value="1"/>
</dbReference>
<dbReference type="OrthoDB" id="9758578at2"/>
<evidence type="ECO:0000256" key="1">
    <source>
        <dbReference type="ARBA" id="ARBA00004999"/>
    </source>
</evidence>
<organism evidence="7 8">
    <name type="scientific">Thermoflavimicrobium dichotomicum</name>
    <dbReference type="NCBI Taxonomy" id="46223"/>
    <lineage>
        <taxon>Bacteria</taxon>
        <taxon>Bacillati</taxon>
        <taxon>Bacillota</taxon>
        <taxon>Bacilli</taxon>
        <taxon>Bacillales</taxon>
        <taxon>Thermoactinomycetaceae</taxon>
        <taxon>Thermoflavimicrobium</taxon>
    </lineage>
</organism>
<dbReference type="InterPro" id="IPR032697">
    <property type="entry name" value="SQ_cyclase_N"/>
</dbReference>
<dbReference type="SFLD" id="SFLDG01016">
    <property type="entry name" value="Prenyltransferase_Like_2"/>
    <property type="match status" value="1"/>
</dbReference>